<evidence type="ECO:0000256" key="4">
    <source>
        <dbReference type="ARBA" id="ARBA00022741"/>
    </source>
</evidence>
<gene>
    <name evidence="10" type="ORF">PV05_06725</name>
</gene>
<evidence type="ECO:0000256" key="1">
    <source>
        <dbReference type="ARBA" id="ARBA00005179"/>
    </source>
</evidence>
<dbReference type="EMBL" id="KN847320">
    <property type="protein sequence ID" value="KIW54361.1"/>
    <property type="molecule type" value="Genomic_DNA"/>
</dbReference>
<dbReference type="InterPro" id="IPR029071">
    <property type="entry name" value="Ubiquitin-like_domsf"/>
</dbReference>
<organism evidence="10 11">
    <name type="scientific">Exophiala xenobiotica</name>
    <dbReference type="NCBI Taxonomy" id="348802"/>
    <lineage>
        <taxon>Eukaryota</taxon>
        <taxon>Fungi</taxon>
        <taxon>Dikarya</taxon>
        <taxon>Ascomycota</taxon>
        <taxon>Pezizomycotina</taxon>
        <taxon>Eurotiomycetes</taxon>
        <taxon>Chaetothyriomycetidae</taxon>
        <taxon>Chaetothyriales</taxon>
        <taxon>Herpotrichiellaceae</taxon>
        <taxon>Exophiala</taxon>
    </lineage>
</organism>
<dbReference type="AlphaFoldDB" id="A0A0D2BP70"/>
<dbReference type="GeneID" id="25328633"/>
<dbReference type="OrthoDB" id="6509636at2759"/>
<dbReference type="Gene3D" id="2.30.30.190">
    <property type="entry name" value="CAP Gly-rich-like domain"/>
    <property type="match status" value="1"/>
</dbReference>
<comment type="similarity">
    <text evidence="2">Belongs to the ATP-dependent AMP-binding enzyme family.</text>
</comment>
<dbReference type="Gene3D" id="3.40.50.12780">
    <property type="entry name" value="N-terminal domain of ligase-like"/>
    <property type="match status" value="1"/>
</dbReference>
<evidence type="ECO:0008006" key="12">
    <source>
        <dbReference type="Google" id="ProtNLM"/>
    </source>
</evidence>
<keyword evidence="11" id="KW-1185">Reference proteome</keyword>
<dbReference type="Pfam" id="PF13193">
    <property type="entry name" value="AMP-binding_C"/>
    <property type="match status" value="1"/>
</dbReference>
<keyword evidence="6" id="KW-0143">Chaperone</keyword>
<dbReference type="InterPro" id="IPR042099">
    <property type="entry name" value="ANL_N_sf"/>
</dbReference>
<dbReference type="Proteomes" id="UP000054342">
    <property type="component" value="Unassembled WGS sequence"/>
</dbReference>
<dbReference type="InterPro" id="IPR025110">
    <property type="entry name" value="AMP-bd_C"/>
</dbReference>
<dbReference type="PROSITE" id="PS50053">
    <property type="entry name" value="UBIQUITIN_2"/>
    <property type="match status" value="1"/>
</dbReference>
<dbReference type="PROSITE" id="PS00455">
    <property type="entry name" value="AMP_BINDING"/>
    <property type="match status" value="1"/>
</dbReference>
<dbReference type="InterPro" id="IPR000873">
    <property type="entry name" value="AMP-dep_synth/lig_dom"/>
</dbReference>
<protein>
    <recommendedName>
        <fullName evidence="12">Ubiquitin-like domain-containing protein</fullName>
    </recommendedName>
</protein>
<evidence type="ECO:0000256" key="3">
    <source>
        <dbReference type="ARBA" id="ARBA00022598"/>
    </source>
</evidence>
<sequence>MSLSTDSSTGHFWTSSKSLSGAAEEILTTDVLTFTFANLSRYDNDKPIFIDAKNPSHFVSASQASEIVARLVKGFERIGIKEGDCVCLHAYNNIWYPLIWLAIIGSKAIASPINPAYTSTELDRHLNLTNPKFIFTQPTCIEPIIQAASKCSIPTSRIFFIGGLHDAPLCGCRNWQTLLVEGGKDTLGPSFEHGRSLQDRVAVYAMTSGTTGLPKAAMIPHRYIVAQAAALEDQFKARSYQPSQLICLPVFHAFASPLALVLPLRLGVPTYFLPKFNLPDFLQAVHKFNITDSPVVPPIVGTLAHLSGGEGQQLRSLRYVICAGATLNSRAQTRLSERLHPEANVAQCWGTTEAGWHTLFDWNEKDTSGSVGRLLPNVDIKLLDDKQNNIKSEDEVGEALIRSAGMFHRYVGDHQASSEAFDRDGFYRTGDFAFVRDGKVFYTGRRKEIMKVNGWQVSPIEVETVLLEDPRIADAAVYGVSCDNGQGIWQTTLCAYVVRNFLESVNANDRLSDEPNEEAVHKLSEEDVKKFVASKLISYKHLKRVSFKESVSSNRVTLASFVDRCKSTRSQEMAGTQPDIAVQIIVPNDTNPSAAPLLSAERRITPSWTISQLKSKLEPVTGIPASAQSLRTRSLNGTFVHLSDESSLVGDAHYGLHRGSEIEIIDTRPAGARQTFNFADLSSVEKYQMPESQYEKLDDSVLAWKKRAKLGRFDPSSQKSKPVSEMAEERRRADKEVIERRGIEVGMRCRVGRDDMRRGVVRFVGEIDGLGGARESGCVWVGVELDEPVGRNDGSVLVEIAADDADDDDDEKEEGKGERVGKKEKMVRVFECRDKFGVFVRPEKVEVGEQWTMLGLDDLGDEDMEEV</sequence>
<evidence type="ECO:0000256" key="6">
    <source>
        <dbReference type="ARBA" id="ARBA00023186"/>
    </source>
</evidence>
<feature type="domain" description="CAP-Gly" evidence="9">
    <location>
        <begin position="771"/>
        <end position="796"/>
    </location>
</feature>
<dbReference type="PROSITE" id="PS50245">
    <property type="entry name" value="CAP_GLY_2"/>
    <property type="match status" value="1"/>
</dbReference>
<evidence type="ECO:0000256" key="5">
    <source>
        <dbReference type="ARBA" id="ARBA00022840"/>
    </source>
</evidence>
<proteinExistence type="inferred from homology"/>
<dbReference type="RefSeq" id="XP_013314945.1">
    <property type="nucleotide sequence ID" value="XM_013459491.1"/>
</dbReference>
<dbReference type="GO" id="GO:0019748">
    <property type="term" value="P:secondary metabolic process"/>
    <property type="evidence" value="ECO:0007669"/>
    <property type="project" value="TreeGrafter"/>
</dbReference>
<dbReference type="Gene3D" id="3.30.300.30">
    <property type="match status" value="1"/>
</dbReference>
<dbReference type="InterPro" id="IPR000938">
    <property type="entry name" value="CAP-Gly_domain"/>
</dbReference>
<dbReference type="HOGENOM" id="CLU_330652_0_0_1"/>
<dbReference type="GO" id="GO:0016405">
    <property type="term" value="F:CoA-ligase activity"/>
    <property type="evidence" value="ECO:0007669"/>
    <property type="project" value="TreeGrafter"/>
</dbReference>
<name>A0A0D2BP70_9EURO</name>
<feature type="domain" description="Ubiquitin-like" evidence="8">
    <location>
        <begin position="582"/>
        <end position="671"/>
    </location>
</feature>
<evidence type="ECO:0000313" key="10">
    <source>
        <dbReference type="EMBL" id="KIW54361.1"/>
    </source>
</evidence>
<keyword evidence="4" id="KW-0547">Nucleotide-binding</keyword>
<dbReference type="InterPro" id="IPR045851">
    <property type="entry name" value="AMP-bd_C_sf"/>
</dbReference>
<keyword evidence="3" id="KW-0436">Ligase</keyword>
<dbReference type="Pfam" id="PF14560">
    <property type="entry name" value="Ubiquitin_2"/>
    <property type="match status" value="1"/>
</dbReference>
<evidence type="ECO:0000313" key="11">
    <source>
        <dbReference type="Proteomes" id="UP000054342"/>
    </source>
</evidence>
<dbReference type="Pfam" id="PF01302">
    <property type="entry name" value="CAP_GLY"/>
    <property type="match status" value="1"/>
</dbReference>
<reference evidence="10 11" key="1">
    <citation type="submission" date="2015-01" db="EMBL/GenBank/DDBJ databases">
        <title>The Genome Sequence of Exophiala xenobiotica CBS118157.</title>
        <authorList>
            <consortium name="The Broad Institute Genomics Platform"/>
            <person name="Cuomo C."/>
            <person name="de Hoog S."/>
            <person name="Gorbushina A."/>
            <person name="Stielow B."/>
            <person name="Teixiera M."/>
            <person name="Abouelleil A."/>
            <person name="Chapman S.B."/>
            <person name="Priest M."/>
            <person name="Young S.K."/>
            <person name="Wortman J."/>
            <person name="Nusbaum C."/>
            <person name="Birren B."/>
        </authorList>
    </citation>
    <scope>NUCLEOTIDE SEQUENCE [LARGE SCALE GENOMIC DNA]</scope>
    <source>
        <strain evidence="10 11">CBS 118157</strain>
    </source>
</reference>
<accession>A0A0D2BP70</accession>
<comment type="pathway">
    <text evidence="1">Secondary metabolite biosynthesis.</text>
</comment>
<dbReference type="SUPFAM" id="SSF74924">
    <property type="entry name" value="Cap-Gly domain"/>
    <property type="match status" value="1"/>
</dbReference>
<dbReference type="GO" id="GO:0005524">
    <property type="term" value="F:ATP binding"/>
    <property type="evidence" value="ECO:0007669"/>
    <property type="project" value="UniProtKB-KW"/>
</dbReference>
<dbReference type="STRING" id="348802.A0A0D2BP70"/>
<dbReference type="InterPro" id="IPR000626">
    <property type="entry name" value="Ubiquitin-like_dom"/>
</dbReference>
<evidence type="ECO:0000256" key="2">
    <source>
        <dbReference type="ARBA" id="ARBA00006432"/>
    </source>
</evidence>
<dbReference type="PANTHER" id="PTHR24096:SF317">
    <property type="entry name" value="ADENYLATE-FORMING ENZYME AFEA"/>
    <property type="match status" value="1"/>
</dbReference>
<dbReference type="InterPro" id="IPR020845">
    <property type="entry name" value="AMP-binding_CS"/>
</dbReference>
<dbReference type="SMART" id="SM01052">
    <property type="entry name" value="CAP_GLY"/>
    <property type="match status" value="1"/>
</dbReference>
<dbReference type="SUPFAM" id="SSF54236">
    <property type="entry name" value="Ubiquitin-like"/>
    <property type="match status" value="1"/>
</dbReference>
<dbReference type="Gene3D" id="3.10.20.90">
    <property type="entry name" value="Phosphatidylinositol 3-kinase Catalytic Subunit, Chain A, domain 1"/>
    <property type="match status" value="1"/>
</dbReference>
<dbReference type="SUPFAM" id="SSF56801">
    <property type="entry name" value="Acetyl-CoA synthetase-like"/>
    <property type="match status" value="1"/>
</dbReference>
<dbReference type="PANTHER" id="PTHR24096">
    <property type="entry name" value="LONG-CHAIN-FATTY-ACID--COA LIGASE"/>
    <property type="match status" value="1"/>
</dbReference>
<evidence type="ECO:0000259" key="8">
    <source>
        <dbReference type="PROSITE" id="PS50053"/>
    </source>
</evidence>
<evidence type="ECO:0000256" key="7">
    <source>
        <dbReference type="SAM" id="MobiDB-lite"/>
    </source>
</evidence>
<dbReference type="Pfam" id="PF00501">
    <property type="entry name" value="AMP-binding"/>
    <property type="match status" value="1"/>
</dbReference>
<dbReference type="InterPro" id="IPR036859">
    <property type="entry name" value="CAP-Gly_dom_sf"/>
</dbReference>
<evidence type="ECO:0000259" key="9">
    <source>
        <dbReference type="PROSITE" id="PS50245"/>
    </source>
</evidence>
<feature type="compositionally biased region" description="Acidic residues" evidence="7">
    <location>
        <begin position="802"/>
        <end position="812"/>
    </location>
</feature>
<keyword evidence="5" id="KW-0067">ATP-binding</keyword>
<feature type="region of interest" description="Disordered" evidence="7">
    <location>
        <begin position="802"/>
        <end position="821"/>
    </location>
</feature>